<dbReference type="OrthoDB" id="447637at2759"/>
<dbReference type="PANTHER" id="PTHR15316">
    <property type="entry name" value="SPLICEOSOME ASSOCIATED PROTEIN 114/SWAP SPLICING FACTOR-RELATED"/>
    <property type="match status" value="1"/>
</dbReference>
<keyword evidence="3" id="KW-1185">Reference proteome</keyword>
<dbReference type="SMART" id="SM00648">
    <property type="entry name" value="SWAP"/>
    <property type="match status" value="2"/>
</dbReference>
<dbReference type="GO" id="GO:0045292">
    <property type="term" value="P:mRNA cis splicing, via spliceosome"/>
    <property type="evidence" value="ECO:0007669"/>
    <property type="project" value="InterPro"/>
</dbReference>
<dbReference type="GO" id="GO:0071004">
    <property type="term" value="C:U2-type prespliceosome"/>
    <property type="evidence" value="ECO:0007669"/>
    <property type="project" value="TreeGrafter"/>
</dbReference>
<dbReference type="PANTHER" id="PTHR15316:SF1">
    <property type="entry name" value="SPLICING FACTOR 3A SUBUNIT 1"/>
    <property type="match status" value="1"/>
</dbReference>
<evidence type="ECO:0000259" key="1">
    <source>
        <dbReference type="PROSITE" id="PS50128"/>
    </source>
</evidence>
<dbReference type="GO" id="GO:0003723">
    <property type="term" value="F:RNA binding"/>
    <property type="evidence" value="ECO:0007669"/>
    <property type="project" value="InterPro"/>
</dbReference>
<dbReference type="Pfam" id="PF01805">
    <property type="entry name" value="Surp"/>
    <property type="match status" value="1"/>
</dbReference>
<proteinExistence type="predicted"/>
<comment type="caution">
    <text evidence="2">The sequence shown here is derived from an EMBL/GenBank/DDBJ whole genome shotgun (WGS) entry which is preliminary data.</text>
</comment>
<dbReference type="EMBL" id="PUHR01000002">
    <property type="protein sequence ID" value="KAG0672480.1"/>
    <property type="molecule type" value="Genomic_DNA"/>
</dbReference>
<dbReference type="GO" id="GO:0071013">
    <property type="term" value="C:catalytic step 2 spliceosome"/>
    <property type="evidence" value="ECO:0007669"/>
    <property type="project" value="TreeGrafter"/>
</dbReference>
<name>A0A9P7BBP0_MAUEX</name>
<dbReference type="Gene3D" id="1.10.10.790">
    <property type="entry name" value="Surp module"/>
    <property type="match status" value="2"/>
</dbReference>
<organism evidence="2 3">
    <name type="scientific">Maudiozyma exigua</name>
    <name type="common">Yeast</name>
    <name type="synonym">Kazachstania exigua</name>
    <dbReference type="NCBI Taxonomy" id="34358"/>
    <lineage>
        <taxon>Eukaryota</taxon>
        <taxon>Fungi</taxon>
        <taxon>Dikarya</taxon>
        <taxon>Ascomycota</taxon>
        <taxon>Saccharomycotina</taxon>
        <taxon>Saccharomycetes</taxon>
        <taxon>Saccharomycetales</taxon>
        <taxon>Saccharomycetaceae</taxon>
        <taxon>Maudiozyma</taxon>
    </lineage>
</organism>
<dbReference type="InterPro" id="IPR045146">
    <property type="entry name" value="SF3A1"/>
</dbReference>
<dbReference type="SUPFAM" id="SSF109905">
    <property type="entry name" value="Surp module (SWAP domain)"/>
    <property type="match status" value="2"/>
</dbReference>
<reference evidence="2 3" key="1">
    <citation type="submission" date="2020-11" db="EMBL/GenBank/DDBJ databases">
        <title>Kefir isolates.</title>
        <authorList>
            <person name="Marcisauskas S."/>
            <person name="Kim Y."/>
            <person name="Blasche S."/>
        </authorList>
    </citation>
    <scope>NUCLEOTIDE SEQUENCE [LARGE SCALE GENOMIC DNA]</scope>
    <source>
        <strain evidence="2 3">OG2</strain>
    </source>
</reference>
<dbReference type="InterPro" id="IPR035967">
    <property type="entry name" value="SWAP/Surp_sf"/>
</dbReference>
<dbReference type="Proteomes" id="UP000750334">
    <property type="component" value="Unassembled WGS sequence"/>
</dbReference>
<accession>A0A9P7BBP0</accession>
<evidence type="ECO:0000313" key="3">
    <source>
        <dbReference type="Proteomes" id="UP000750334"/>
    </source>
</evidence>
<dbReference type="GO" id="GO:0000381">
    <property type="term" value="P:regulation of alternative mRNA splicing, via spliceosome"/>
    <property type="evidence" value="ECO:0007669"/>
    <property type="project" value="TreeGrafter"/>
</dbReference>
<gene>
    <name evidence="2" type="primary">PRP21</name>
    <name evidence="2" type="ORF">C6P45_001943</name>
</gene>
<dbReference type="InterPro" id="IPR000061">
    <property type="entry name" value="Surp"/>
</dbReference>
<dbReference type="AlphaFoldDB" id="A0A9P7BBP0"/>
<protein>
    <submittedName>
        <fullName evidence="2">SF3a splicing factor complex subunit</fullName>
    </submittedName>
</protein>
<sequence length="297" mass="35072">MDNELRESIQHTADYVKQHGVKLEESLLKESGNKFSFLNPNDENYKYYISLRDSRQIRNEQSIPEKPSPYLFSNYNDNDLIMRIDLQIIKKTAAFVVSATYEANDKEEKSLDPIINSIIEKFPNDETFNFLKKDNKLNGLFLEFVKQMKLVAQSKKVDIVAQNNLLERIFKRVKYQEYLDQTTNDENILMKSLKIRFAAIKWLDAINKDSTVIKLDQWYDIQESKDDGIINFKEPLNFKDLFQQSVSKEITRKALNSYFSTVSKEEEPIESTKISIKKQKKRIVKEEGETRLKRRKR</sequence>
<evidence type="ECO:0000313" key="2">
    <source>
        <dbReference type="EMBL" id="KAG0672480.1"/>
    </source>
</evidence>
<dbReference type="PROSITE" id="PS50128">
    <property type="entry name" value="SURP"/>
    <property type="match status" value="1"/>
</dbReference>
<feature type="domain" description="SURP motif" evidence="1">
    <location>
        <begin position="8"/>
        <end position="48"/>
    </location>
</feature>
<dbReference type="GO" id="GO:0005686">
    <property type="term" value="C:U2 snRNP"/>
    <property type="evidence" value="ECO:0007669"/>
    <property type="project" value="TreeGrafter"/>
</dbReference>